<dbReference type="GO" id="GO:0000727">
    <property type="term" value="P:double-strand break repair via break-induced replication"/>
    <property type="evidence" value="ECO:0007669"/>
    <property type="project" value="TreeGrafter"/>
</dbReference>
<comment type="function">
    <text evidence="16">Acts as component of the MCM2-7 complex (MCM complex) which is the replicative helicase essential for 'once per cell cycle' DNA replication initiation and elongation in eukaryotic cells. The active ATPase sites in the MCM2-7 ring are formed through the interaction surfaces of two neighboring subunits such that a critical structure of a conserved arginine finger motif is provided in trans relative to the ATP-binding site of the Walker A box of the adjacent subunit. The six ATPase active sites, however, are likely to contribute differentially to the complex helicase activity.</text>
</comment>
<comment type="subunit">
    <text evidence="14">Component of the MCM2-7 complex. The complex forms a toroidal hexameric ring with the proposed subunit order MCM2-MCM6-MCM4-MCM7-MCM3-MCM5 (By simililarity).</text>
</comment>
<evidence type="ECO:0000256" key="8">
    <source>
        <dbReference type="ARBA" id="ARBA00022806"/>
    </source>
</evidence>
<keyword evidence="4" id="KW-0963">Cytoplasm</keyword>
<dbReference type="Gene3D" id="3.40.50.300">
    <property type="entry name" value="P-loop containing nucleotide triphosphate hydrolases"/>
    <property type="match status" value="1"/>
</dbReference>
<evidence type="ECO:0000256" key="9">
    <source>
        <dbReference type="ARBA" id="ARBA00022840"/>
    </source>
</evidence>
<proteinExistence type="inferred from homology"/>
<dbReference type="PANTHER" id="PTHR11630">
    <property type="entry name" value="DNA REPLICATION LICENSING FACTOR MCM FAMILY MEMBER"/>
    <property type="match status" value="1"/>
</dbReference>
<protein>
    <recommendedName>
        <fullName evidence="16">DNA replication licensing factor MCM5</fullName>
        <ecNumber evidence="16">3.6.4.12</ecNumber>
    </recommendedName>
</protein>
<dbReference type="InterPro" id="IPR008048">
    <property type="entry name" value="MCM5"/>
</dbReference>
<dbReference type="GO" id="GO:0003697">
    <property type="term" value="F:single-stranded DNA binding"/>
    <property type="evidence" value="ECO:0007669"/>
    <property type="project" value="TreeGrafter"/>
</dbReference>
<evidence type="ECO:0000256" key="4">
    <source>
        <dbReference type="ARBA" id="ARBA00022490"/>
    </source>
</evidence>
<dbReference type="FunFam" id="3.30.1640.10:FF:000006">
    <property type="entry name" value="DNA helicase"/>
    <property type="match status" value="1"/>
</dbReference>
<dbReference type="Pfam" id="PF17855">
    <property type="entry name" value="MCM_lid"/>
    <property type="match status" value="1"/>
</dbReference>
<evidence type="ECO:0000256" key="7">
    <source>
        <dbReference type="ARBA" id="ARBA00022801"/>
    </source>
</evidence>
<evidence type="ECO:0000256" key="16">
    <source>
        <dbReference type="RuleBase" id="RU368063"/>
    </source>
</evidence>
<dbReference type="Gene3D" id="3.30.1640.10">
    <property type="entry name" value="mini-chromosome maintenance (MCM) complex, chain A, domain 1"/>
    <property type="match status" value="1"/>
</dbReference>
<dbReference type="AlphaFoldDB" id="A0AAD4R5M8"/>
<dbReference type="PRINTS" id="PR01661">
    <property type="entry name" value="MCMPROTEIN5"/>
</dbReference>
<dbReference type="FunFam" id="2.20.28.10:FF:000005">
    <property type="entry name" value="DNA helicase"/>
    <property type="match status" value="1"/>
</dbReference>
<feature type="domain" description="MCM C-terminal AAA(+) ATPase" evidence="17">
    <location>
        <begin position="333"/>
        <end position="538"/>
    </location>
</feature>
<keyword evidence="8 16" id="KW-0347">Helicase</keyword>
<keyword evidence="5 16" id="KW-0235">DNA replication</keyword>
<evidence type="ECO:0000256" key="2">
    <source>
        <dbReference type="ARBA" id="ARBA00004514"/>
    </source>
</evidence>
<evidence type="ECO:0000256" key="13">
    <source>
        <dbReference type="ARBA" id="ARBA00048432"/>
    </source>
</evidence>
<dbReference type="PROSITE" id="PS00847">
    <property type="entry name" value="MCM_1"/>
    <property type="match status" value="1"/>
</dbReference>
<dbReference type="FunFam" id="3.40.50.300:FF:000929">
    <property type="entry name" value="DNA helicase"/>
    <property type="match status" value="1"/>
</dbReference>
<name>A0AAD4R5M8_9BILA</name>
<gene>
    <name evidence="18" type="ORF">DdX_10382</name>
</gene>
<accession>A0AAD4R5M8</accession>
<dbReference type="InterPro" id="IPR054125">
    <property type="entry name" value="MCM5_C"/>
</dbReference>
<dbReference type="GO" id="GO:0005524">
    <property type="term" value="F:ATP binding"/>
    <property type="evidence" value="ECO:0007669"/>
    <property type="project" value="UniProtKB-UniRule"/>
</dbReference>
<dbReference type="InterPro" id="IPR012340">
    <property type="entry name" value="NA-bd_OB-fold"/>
</dbReference>
<dbReference type="GO" id="GO:0017116">
    <property type="term" value="F:single-stranded DNA helicase activity"/>
    <property type="evidence" value="ECO:0007669"/>
    <property type="project" value="TreeGrafter"/>
</dbReference>
<dbReference type="GO" id="GO:0005829">
    <property type="term" value="C:cytosol"/>
    <property type="evidence" value="ECO:0007669"/>
    <property type="project" value="UniProtKB-SubCell"/>
</dbReference>
<dbReference type="InterPro" id="IPR033762">
    <property type="entry name" value="MCM_OB"/>
</dbReference>
<comment type="subcellular location">
    <subcellularLocation>
        <location evidence="2">Cytoplasm</location>
        <location evidence="2">Cytosol</location>
    </subcellularLocation>
    <subcellularLocation>
        <location evidence="1 16">Nucleus</location>
    </subcellularLocation>
</comment>
<dbReference type="Pfam" id="PF14551">
    <property type="entry name" value="MCM_N"/>
    <property type="match status" value="1"/>
</dbReference>
<reference evidence="18" key="1">
    <citation type="submission" date="2022-01" db="EMBL/GenBank/DDBJ databases">
        <title>Genome Sequence Resource for Two Populations of Ditylenchus destructor, the Migratory Endoparasitic Phytonematode.</title>
        <authorList>
            <person name="Zhang H."/>
            <person name="Lin R."/>
            <person name="Xie B."/>
        </authorList>
    </citation>
    <scope>NUCLEOTIDE SEQUENCE</scope>
    <source>
        <strain evidence="18">BazhouSP</strain>
    </source>
</reference>
<dbReference type="Pfam" id="PF21933">
    <property type="entry name" value="MCM5_C"/>
    <property type="match status" value="1"/>
</dbReference>
<comment type="caution">
    <text evidence="18">The sequence shown here is derived from an EMBL/GenBank/DDBJ whole genome shotgun (WGS) entry which is preliminary data.</text>
</comment>
<evidence type="ECO:0000256" key="15">
    <source>
        <dbReference type="RuleBase" id="RU004070"/>
    </source>
</evidence>
<evidence type="ECO:0000313" key="18">
    <source>
        <dbReference type="EMBL" id="KAI1711131.1"/>
    </source>
</evidence>
<keyword evidence="10 15" id="KW-0238">DNA-binding</keyword>
<keyword evidence="12 16" id="KW-0131">Cell cycle</keyword>
<dbReference type="GO" id="GO:0016787">
    <property type="term" value="F:hydrolase activity"/>
    <property type="evidence" value="ECO:0007669"/>
    <property type="project" value="UniProtKB-KW"/>
</dbReference>
<dbReference type="InterPro" id="IPR041562">
    <property type="entry name" value="MCM_lid"/>
</dbReference>
<evidence type="ECO:0000256" key="12">
    <source>
        <dbReference type="ARBA" id="ARBA00023306"/>
    </source>
</evidence>
<evidence type="ECO:0000259" key="17">
    <source>
        <dbReference type="PROSITE" id="PS50051"/>
    </source>
</evidence>
<evidence type="ECO:0000256" key="1">
    <source>
        <dbReference type="ARBA" id="ARBA00004123"/>
    </source>
</evidence>
<evidence type="ECO:0000256" key="3">
    <source>
        <dbReference type="ARBA" id="ARBA00008010"/>
    </source>
</evidence>
<dbReference type="SMART" id="SM00350">
    <property type="entry name" value="MCM"/>
    <property type="match status" value="1"/>
</dbReference>
<keyword evidence="11 16" id="KW-0539">Nucleus</keyword>
<dbReference type="PROSITE" id="PS50051">
    <property type="entry name" value="MCM_2"/>
    <property type="match status" value="1"/>
</dbReference>
<dbReference type="GO" id="GO:0043138">
    <property type="term" value="F:3'-5' DNA helicase activity"/>
    <property type="evidence" value="ECO:0007669"/>
    <property type="project" value="TreeGrafter"/>
</dbReference>
<dbReference type="PANTHER" id="PTHR11630:SF42">
    <property type="entry name" value="DNA REPLICATION LICENSING FACTOR MCM5"/>
    <property type="match status" value="1"/>
</dbReference>
<dbReference type="SUPFAM" id="SSF50249">
    <property type="entry name" value="Nucleic acid-binding proteins"/>
    <property type="match status" value="1"/>
</dbReference>
<dbReference type="InterPro" id="IPR001208">
    <property type="entry name" value="MCM_dom"/>
</dbReference>
<dbReference type="InterPro" id="IPR027417">
    <property type="entry name" value="P-loop_NTPase"/>
</dbReference>
<dbReference type="InterPro" id="IPR031327">
    <property type="entry name" value="MCM"/>
</dbReference>
<comment type="similarity">
    <text evidence="3 15">Belongs to the MCM family.</text>
</comment>
<keyword evidence="6 15" id="KW-0547">Nucleotide-binding</keyword>
<dbReference type="InterPro" id="IPR027925">
    <property type="entry name" value="MCM_N"/>
</dbReference>
<dbReference type="Pfam" id="PF17207">
    <property type="entry name" value="MCM_OB"/>
    <property type="match status" value="1"/>
</dbReference>
<dbReference type="CDD" id="cd17756">
    <property type="entry name" value="MCM5"/>
    <property type="match status" value="1"/>
</dbReference>
<evidence type="ECO:0000256" key="10">
    <source>
        <dbReference type="ARBA" id="ARBA00023125"/>
    </source>
</evidence>
<comment type="catalytic activity">
    <reaction evidence="13">
        <text>ATP + H2O = ADP + phosphate + H(+)</text>
        <dbReference type="Rhea" id="RHEA:13065"/>
        <dbReference type="ChEBI" id="CHEBI:15377"/>
        <dbReference type="ChEBI" id="CHEBI:15378"/>
        <dbReference type="ChEBI" id="CHEBI:30616"/>
        <dbReference type="ChEBI" id="CHEBI:43474"/>
        <dbReference type="ChEBI" id="CHEBI:456216"/>
        <dbReference type="EC" id="3.6.4.12"/>
    </reaction>
    <physiologicalReaction direction="left-to-right" evidence="13">
        <dbReference type="Rhea" id="RHEA:13066"/>
    </physiologicalReaction>
</comment>
<dbReference type="GO" id="GO:0006270">
    <property type="term" value="P:DNA replication initiation"/>
    <property type="evidence" value="ECO:0007669"/>
    <property type="project" value="UniProtKB-UniRule"/>
</dbReference>
<dbReference type="EMBL" id="JAKKPZ010000023">
    <property type="protein sequence ID" value="KAI1711131.1"/>
    <property type="molecule type" value="Genomic_DNA"/>
</dbReference>
<organism evidence="18 19">
    <name type="scientific">Ditylenchus destructor</name>
    <dbReference type="NCBI Taxonomy" id="166010"/>
    <lineage>
        <taxon>Eukaryota</taxon>
        <taxon>Metazoa</taxon>
        <taxon>Ecdysozoa</taxon>
        <taxon>Nematoda</taxon>
        <taxon>Chromadorea</taxon>
        <taxon>Rhabditida</taxon>
        <taxon>Tylenchina</taxon>
        <taxon>Tylenchomorpha</taxon>
        <taxon>Sphaerularioidea</taxon>
        <taxon>Anguinidae</taxon>
        <taxon>Anguininae</taxon>
        <taxon>Ditylenchus</taxon>
    </lineage>
</organism>
<dbReference type="Pfam" id="PF00493">
    <property type="entry name" value="MCM"/>
    <property type="match status" value="1"/>
</dbReference>
<dbReference type="PRINTS" id="PR01657">
    <property type="entry name" value="MCMFAMILY"/>
</dbReference>
<evidence type="ECO:0000256" key="6">
    <source>
        <dbReference type="ARBA" id="ARBA00022741"/>
    </source>
</evidence>
<keyword evidence="7 16" id="KW-0378">Hydrolase</keyword>
<dbReference type="InterPro" id="IPR018525">
    <property type="entry name" value="MCM_CS"/>
</dbReference>
<dbReference type="SUPFAM" id="SSF52540">
    <property type="entry name" value="P-loop containing nucleoside triphosphate hydrolases"/>
    <property type="match status" value="1"/>
</dbReference>
<dbReference type="Gene3D" id="2.40.50.140">
    <property type="entry name" value="Nucleic acid-binding proteins"/>
    <property type="match status" value="1"/>
</dbReference>
<dbReference type="GO" id="GO:0005634">
    <property type="term" value="C:nucleus"/>
    <property type="evidence" value="ECO:0007669"/>
    <property type="project" value="UniProtKB-SubCell"/>
</dbReference>
<evidence type="ECO:0000313" key="19">
    <source>
        <dbReference type="Proteomes" id="UP001201812"/>
    </source>
</evidence>
<keyword evidence="19" id="KW-1185">Reference proteome</keyword>
<dbReference type="Gene3D" id="2.20.28.10">
    <property type="match status" value="1"/>
</dbReference>
<dbReference type="Proteomes" id="UP001201812">
    <property type="component" value="Unassembled WGS sequence"/>
</dbReference>
<dbReference type="EC" id="3.6.4.12" evidence="16"/>
<evidence type="ECO:0000256" key="14">
    <source>
        <dbReference type="ARBA" id="ARBA00064789"/>
    </source>
</evidence>
<evidence type="ECO:0000256" key="11">
    <source>
        <dbReference type="ARBA" id="ARBA00023242"/>
    </source>
</evidence>
<evidence type="ECO:0000256" key="5">
    <source>
        <dbReference type="ARBA" id="ARBA00022705"/>
    </source>
</evidence>
<dbReference type="GO" id="GO:0003688">
    <property type="term" value="F:DNA replication origin binding"/>
    <property type="evidence" value="ECO:0007669"/>
    <property type="project" value="UniProtKB-UniRule"/>
</dbReference>
<sequence length="744" mass="83627">MSNLDNAGLYYQPRFYADENLPNEGREIVAEYKQLVEKYRKFIREFSVGEFNMIYRDQLKLNYNAMDYFLDIDYDDLKMFDEEAANKIKRYPATFLPALEAAAKRVADEITHPRPAGQEEMEDIQVRLLLSEQAISIRKIKGSDVSQLVKVSGIIVAASQVRSRATRVSLQCRTCKHTINDVEIKPGLEGFQLPRKCGSNQAGQLQRCPLDPYHVVPDKSKCVDFQVLKLQETPEDVPHSEMPRHLQLYVDRYLTDKVVPGNRVTITGVFSIKKVFNKQQGKEPAKTMSGIRTPYLRVIGIQIQTAGVGRADHLQFMPEEERQFRELAKSPNVYEIIAKSIAPSIYGSEDIKKAIACLLFGGSRKRLPDGLTRRGDINVLLLGDPGTAKSQLLKFVEKVAPIAVYTSGKGSSAAGLTASVIRDPQSKSFIMEGGAMVLADGGVVCIDEFDKMREDDRVAIHEAMEQQTISIAKAGITTTLNSRCSVLAAANSVFGRWDDTRGDENIDFMPTILSRFDTIFVVKDVHDATRDAQLAKHVIAVHSKAGNMPLSQLSTPHPNSEETTGELTLEFLKKMIAFARLNCAPRLSERASEKLINNYVQMRNPGDKSRKHQSSISITVRQLEAVVRLSECLAKMELLPFAEERHVEEAIRLFNVSTIASAKSGSLAGVEGFTTSEDQESFNRIEQQLKKRFGIGTYVSQELIVDEFSRQSYAEPLVKKVIEYCIMRGEIQHRMQRKLLYRVK</sequence>
<dbReference type="GO" id="GO:0042555">
    <property type="term" value="C:MCM complex"/>
    <property type="evidence" value="ECO:0007669"/>
    <property type="project" value="UniProtKB-UniRule"/>
</dbReference>
<keyword evidence="9 15" id="KW-0067">ATP-binding</keyword>